<name>A0A061G9A5_THECC</name>
<reference evidence="2 3" key="1">
    <citation type="journal article" date="2013" name="Genome Biol.">
        <title>The genome sequence of the most widely cultivated cacao type and its use to identify candidate genes regulating pod color.</title>
        <authorList>
            <person name="Motamayor J.C."/>
            <person name="Mockaitis K."/>
            <person name="Schmutz J."/>
            <person name="Haiminen N."/>
            <person name="Iii D.L."/>
            <person name="Cornejo O."/>
            <person name="Findley S.D."/>
            <person name="Zheng P."/>
            <person name="Utro F."/>
            <person name="Royaert S."/>
            <person name="Saski C."/>
            <person name="Jenkins J."/>
            <person name="Podicheti R."/>
            <person name="Zhao M."/>
            <person name="Scheffler B.E."/>
            <person name="Stack J.C."/>
            <person name="Feltus F.A."/>
            <person name="Mustiga G.M."/>
            <person name="Amores F."/>
            <person name="Phillips W."/>
            <person name="Marelli J.P."/>
            <person name="May G.D."/>
            <person name="Shapiro H."/>
            <person name="Ma J."/>
            <person name="Bustamante C.D."/>
            <person name="Schnell R.J."/>
            <person name="Main D."/>
            <person name="Gilbert D."/>
            <person name="Parida L."/>
            <person name="Kuhn D.N."/>
        </authorList>
    </citation>
    <scope>NUCLEOTIDE SEQUENCE [LARGE SCALE GENOMIC DNA]</scope>
    <source>
        <strain evidence="3">cv. Matina 1-6</strain>
    </source>
</reference>
<dbReference type="AlphaFoldDB" id="A0A061G9A5"/>
<evidence type="ECO:0000256" key="1">
    <source>
        <dbReference type="SAM" id="MobiDB-lite"/>
    </source>
</evidence>
<feature type="compositionally biased region" description="Acidic residues" evidence="1">
    <location>
        <begin position="289"/>
        <end position="300"/>
    </location>
</feature>
<proteinExistence type="predicted"/>
<evidence type="ECO:0000313" key="2">
    <source>
        <dbReference type="EMBL" id="EOY26460.1"/>
    </source>
</evidence>
<organism evidence="2 3">
    <name type="scientific">Theobroma cacao</name>
    <name type="common">Cacao</name>
    <name type="synonym">Cocoa</name>
    <dbReference type="NCBI Taxonomy" id="3641"/>
    <lineage>
        <taxon>Eukaryota</taxon>
        <taxon>Viridiplantae</taxon>
        <taxon>Streptophyta</taxon>
        <taxon>Embryophyta</taxon>
        <taxon>Tracheophyta</taxon>
        <taxon>Spermatophyta</taxon>
        <taxon>Magnoliopsida</taxon>
        <taxon>eudicotyledons</taxon>
        <taxon>Gunneridae</taxon>
        <taxon>Pentapetalae</taxon>
        <taxon>rosids</taxon>
        <taxon>malvids</taxon>
        <taxon>Malvales</taxon>
        <taxon>Malvaceae</taxon>
        <taxon>Byttnerioideae</taxon>
        <taxon>Theobroma</taxon>
    </lineage>
</organism>
<dbReference type="Proteomes" id="UP000026915">
    <property type="component" value="Chromosome 6"/>
</dbReference>
<evidence type="ECO:0000313" key="3">
    <source>
        <dbReference type="Proteomes" id="UP000026915"/>
    </source>
</evidence>
<dbReference type="InParanoid" id="A0A061G9A5"/>
<protein>
    <submittedName>
        <fullName evidence="2">Uncharacterized protein</fullName>
    </submittedName>
</protein>
<dbReference type="EMBL" id="CM001884">
    <property type="protein sequence ID" value="EOY26460.1"/>
    <property type="molecule type" value="Genomic_DNA"/>
</dbReference>
<gene>
    <name evidence="2" type="ORF">TCM_028131</name>
</gene>
<feature type="compositionally biased region" description="Polar residues" evidence="1">
    <location>
        <begin position="164"/>
        <end position="176"/>
    </location>
</feature>
<keyword evidence="3" id="KW-1185">Reference proteome</keyword>
<accession>A0A061G9A5</accession>
<dbReference type="HOGENOM" id="CLU_904345_0_0_1"/>
<feature type="region of interest" description="Disordered" evidence="1">
    <location>
        <begin position="288"/>
        <end position="308"/>
    </location>
</feature>
<sequence length="308" mass="33536">MQLPEGAFDQEAPPVEAEASLALAAGSKKASRFFCKVAIRGWQCAGISSQTTGLESALDPAADKPNVRLSLNKHDKRGKKNRVTGEKNRELTAPAENDETLGQKSVHEDPSENSKNYFPNPPTRVATFMHGDGQLRAESGSGGQNESMDIMEGSGEHRPVVEQGASQTKNTGSAKNTGLIKPMEGKMVLDDAHAGEDEKSAEWKSHAEPLAIVQALVEVDGSKASIVDKVTGPRQMADSEEEEWKPMLKILQIWSPFRVHPRVRHRRYSDTKVSVDKIFNLASDKAVDMEENDEASDEDAISVNFAAS</sequence>
<feature type="region of interest" description="Disordered" evidence="1">
    <location>
        <begin position="65"/>
        <end position="183"/>
    </location>
</feature>
<dbReference type="Gramene" id="EOY26460">
    <property type="protein sequence ID" value="EOY26460"/>
    <property type="gene ID" value="TCM_028131"/>
</dbReference>